<proteinExistence type="predicted"/>
<dbReference type="Pfam" id="PF03703">
    <property type="entry name" value="bPH_2"/>
    <property type="match status" value="1"/>
</dbReference>
<comment type="caution">
    <text evidence="1">The sequence shown here is derived from an EMBL/GenBank/DDBJ whole genome shotgun (WGS) entry which is preliminary data.</text>
</comment>
<protein>
    <submittedName>
        <fullName evidence="1">PH domain-containing protein</fullName>
    </submittedName>
</protein>
<gene>
    <name evidence="1" type="ORF">ABVT43_17575</name>
</gene>
<sequence length="167" mass="19241">MPDSKLIWEGRPSQIINFFPFLKTIVSIALVLYCAPIAKQYIPAEFIKYLSTKNILIVCGIMLLYPLWKYMTVKYHKYTVNSDAIFITTGVLSSQCDPCDMYKVKDETVHKPIYLRIFGLGNIELITSDHSTPLLRIRAIKKSDWLLGLIRAAKIKARKEHGVREFD</sequence>
<evidence type="ECO:0000313" key="1">
    <source>
        <dbReference type="EMBL" id="MET1256957.1"/>
    </source>
</evidence>
<dbReference type="EMBL" id="JBEVCJ010000031">
    <property type="protein sequence ID" value="MET1256957.1"/>
    <property type="molecule type" value="Genomic_DNA"/>
</dbReference>
<accession>A0ABV2BZK9</accession>
<evidence type="ECO:0000313" key="2">
    <source>
        <dbReference type="Proteomes" id="UP001548189"/>
    </source>
</evidence>
<keyword evidence="2" id="KW-1185">Reference proteome</keyword>
<name>A0ABV2BZK9_9GAMM</name>
<reference evidence="1 2" key="1">
    <citation type="submission" date="2024-06" db="EMBL/GenBank/DDBJ databases">
        <authorList>
            <person name="Li F."/>
        </authorList>
    </citation>
    <scope>NUCLEOTIDE SEQUENCE [LARGE SCALE GENOMIC DNA]</scope>
    <source>
        <strain evidence="1 2">GXAS 311</strain>
    </source>
</reference>
<dbReference type="InterPro" id="IPR005182">
    <property type="entry name" value="YdbS-like_PH"/>
</dbReference>
<organism evidence="1 2">
    <name type="scientific">Aliikangiella maris</name>
    <dbReference type="NCBI Taxonomy" id="3162458"/>
    <lineage>
        <taxon>Bacteria</taxon>
        <taxon>Pseudomonadati</taxon>
        <taxon>Pseudomonadota</taxon>
        <taxon>Gammaproteobacteria</taxon>
        <taxon>Oceanospirillales</taxon>
        <taxon>Pleioneaceae</taxon>
        <taxon>Aliikangiella</taxon>
    </lineage>
</organism>
<dbReference type="Proteomes" id="UP001548189">
    <property type="component" value="Unassembled WGS sequence"/>
</dbReference>